<sequence length="399" mass="45935">MSKERLLRSFRRLEGNDGERYSCIWLPQMQDKFIQCRNDSFDFVKKAMEMGRNDPRKIIYALKMGFALALVSLFIFWKKPLHDVSQYAIWAILTVIVMFEFSIDCVNGYHNTADLDRTSSGFMTQQALSDQLHFGCKSVIESADRENTLLNFALWEPPHGRYRPIKTLTDSKFLQEPPEKRHVFRSQLQRVGEEGAKVLLELGSKLEKIRSYAPQDNILKRVQGAGEQLQKKLHQMSSLLINSESWEIIRDQTKELEDLDNHPNDRDGHQSMHLGVKSISETSICVNSSLLSAGTRLPNQDLPKHKLRKHVPWPSWIAYEGDDFIKEDEVKTYHSASSLSLATFLSLLMEFVARLQNVVDAFEELSDEAEFRDPNIIELPAVKSPGVWARVLRGLRLKI</sequence>
<dbReference type="PANTHER" id="PTHR31086">
    <property type="entry name" value="ALUMINUM-ACTIVATED MALATE TRANSPORTER 10"/>
    <property type="match status" value="1"/>
</dbReference>
<dbReference type="Pfam" id="PF11744">
    <property type="entry name" value="ALMT"/>
    <property type="match status" value="3"/>
</dbReference>
<feature type="transmembrane region" description="Helical" evidence="9">
    <location>
        <begin position="89"/>
        <end position="109"/>
    </location>
</feature>
<evidence type="ECO:0000313" key="11">
    <source>
        <dbReference type="Proteomes" id="UP000250235"/>
    </source>
</evidence>
<dbReference type="OrthoDB" id="68611at2759"/>
<dbReference type="GO" id="GO:0015743">
    <property type="term" value="P:malate transport"/>
    <property type="evidence" value="ECO:0007669"/>
    <property type="project" value="InterPro"/>
</dbReference>
<dbReference type="InterPro" id="IPR020966">
    <property type="entry name" value="ALMT"/>
</dbReference>
<dbReference type="EMBL" id="KQ993852">
    <property type="protein sequence ID" value="KZV48526.1"/>
    <property type="molecule type" value="Genomic_DNA"/>
</dbReference>
<keyword evidence="4 9" id="KW-0812">Transmembrane</keyword>
<keyword evidence="3" id="KW-0813">Transport</keyword>
<feature type="transmembrane region" description="Helical" evidence="9">
    <location>
        <begin position="58"/>
        <end position="77"/>
    </location>
</feature>
<dbReference type="Proteomes" id="UP000250235">
    <property type="component" value="Unassembled WGS sequence"/>
</dbReference>
<dbReference type="AlphaFoldDB" id="A0A2Z7CUM8"/>
<comment type="subcellular location">
    <subcellularLocation>
        <location evidence="1">Membrane</location>
        <topology evidence="1">Multi-pass membrane protein</topology>
    </subcellularLocation>
</comment>
<evidence type="ECO:0000256" key="4">
    <source>
        <dbReference type="ARBA" id="ARBA00022692"/>
    </source>
</evidence>
<keyword evidence="5 9" id="KW-1133">Transmembrane helix</keyword>
<evidence type="ECO:0000256" key="1">
    <source>
        <dbReference type="ARBA" id="ARBA00004141"/>
    </source>
</evidence>
<accession>A0A2Z7CUM8</accession>
<dbReference type="GO" id="GO:0016020">
    <property type="term" value="C:membrane"/>
    <property type="evidence" value="ECO:0007669"/>
    <property type="project" value="UniProtKB-SubCell"/>
</dbReference>
<evidence type="ECO:0000313" key="10">
    <source>
        <dbReference type="EMBL" id="KZV48526.1"/>
    </source>
</evidence>
<keyword evidence="8" id="KW-0407">Ion channel</keyword>
<gene>
    <name evidence="10" type="ORF">F511_08425</name>
</gene>
<reference evidence="10 11" key="1">
    <citation type="journal article" date="2015" name="Proc. Natl. Acad. Sci. U.S.A.">
        <title>The resurrection genome of Boea hygrometrica: A blueprint for survival of dehydration.</title>
        <authorList>
            <person name="Xiao L."/>
            <person name="Yang G."/>
            <person name="Zhang L."/>
            <person name="Yang X."/>
            <person name="Zhao S."/>
            <person name="Ji Z."/>
            <person name="Zhou Q."/>
            <person name="Hu M."/>
            <person name="Wang Y."/>
            <person name="Chen M."/>
            <person name="Xu Y."/>
            <person name="Jin H."/>
            <person name="Xiao X."/>
            <person name="Hu G."/>
            <person name="Bao F."/>
            <person name="Hu Y."/>
            <person name="Wan P."/>
            <person name="Li L."/>
            <person name="Deng X."/>
            <person name="Kuang T."/>
            <person name="Xiang C."/>
            <person name="Zhu J.K."/>
            <person name="Oliver M.J."/>
            <person name="He Y."/>
        </authorList>
    </citation>
    <scope>NUCLEOTIDE SEQUENCE [LARGE SCALE GENOMIC DNA]</scope>
    <source>
        <strain evidence="11">cv. XS01</strain>
    </source>
</reference>
<evidence type="ECO:0000256" key="7">
    <source>
        <dbReference type="ARBA" id="ARBA00023136"/>
    </source>
</evidence>
<evidence type="ECO:0000256" key="3">
    <source>
        <dbReference type="ARBA" id="ARBA00022448"/>
    </source>
</evidence>
<evidence type="ECO:0000256" key="9">
    <source>
        <dbReference type="SAM" id="Phobius"/>
    </source>
</evidence>
<keyword evidence="11" id="KW-1185">Reference proteome</keyword>
<evidence type="ECO:0000256" key="6">
    <source>
        <dbReference type="ARBA" id="ARBA00023065"/>
    </source>
</evidence>
<comment type="similarity">
    <text evidence="2">Belongs to the aromatic acid exporter (TC 2.A.85) family.</text>
</comment>
<name>A0A2Z7CUM8_9LAMI</name>
<protein>
    <submittedName>
        <fullName evidence="10">Aluminum-activated malate transporter 9</fullName>
    </submittedName>
</protein>
<evidence type="ECO:0000256" key="5">
    <source>
        <dbReference type="ARBA" id="ARBA00022989"/>
    </source>
</evidence>
<keyword evidence="7 9" id="KW-0472">Membrane</keyword>
<evidence type="ECO:0000256" key="2">
    <source>
        <dbReference type="ARBA" id="ARBA00007079"/>
    </source>
</evidence>
<dbReference type="GO" id="GO:0034220">
    <property type="term" value="P:monoatomic ion transmembrane transport"/>
    <property type="evidence" value="ECO:0007669"/>
    <property type="project" value="UniProtKB-KW"/>
</dbReference>
<keyword evidence="6" id="KW-0406">Ion transport</keyword>
<organism evidence="10 11">
    <name type="scientific">Dorcoceras hygrometricum</name>
    <dbReference type="NCBI Taxonomy" id="472368"/>
    <lineage>
        <taxon>Eukaryota</taxon>
        <taxon>Viridiplantae</taxon>
        <taxon>Streptophyta</taxon>
        <taxon>Embryophyta</taxon>
        <taxon>Tracheophyta</taxon>
        <taxon>Spermatophyta</taxon>
        <taxon>Magnoliopsida</taxon>
        <taxon>eudicotyledons</taxon>
        <taxon>Gunneridae</taxon>
        <taxon>Pentapetalae</taxon>
        <taxon>asterids</taxon>
        <taxon>lamiids</taxon>
        <taxon>Lamiales</taxon>
        <taxon>Gesneriaceae</taxon>
        <taxon>Didymocarpoideae</taxon>
        <taxon>Trichosporeae</taxon>
        <taxon>Loxocarpinae</taxon>
        <taxon>Dorcoceras</taxon>
    </lineage>
</organism>
<evidence type="ECO:0000256" key="8">
    <source>
        <dbReference type="ARBA" id="ARBA00023303"/>
    </source>
</evidence>
<proteinExistence type="inferred from homology"/>